<dbReference type="Pfam" id="PF00931">
    <property type="entry name" value="NB-ARC"/>
    <property type="match status" value="1"/>
</dbReference>
<proteinExistence type="inferred from homology"/>
<dbReference type="PANTHER" id="PTHR19338">
    <property type="entry name" value="TRANSLOCASE OF INNER MITOCHONDRIAL MEMBRANE 13 HOMOLOG"/>
    <property type="match status" value="1"/>
</dbReference>
<dbReference type="Pfam" id="PF18052">
    <property type="entry name" value="Rx_N"/>
    <property type="match status" value="1"/>
</dbReference>
<feature type="compositionally biased region" description="Polar residues" evidence="7">
    <location>
        <begin position="734"/>
        <end position="746"/>
    </location>
</feature>
<dbReference type="Gene3D" id="1.20.5.4130">
    <property type="match status" value="1"/>
</dbReference>
<dbReference type="InterPro" id="IPR032675">
    <property type="entry name" value="LRR_dom_sf"/>
</dbReference>
<name>A0ABC9B4L4_9POAL</name>
<evidence type="ECO:0000256" key="7">
    <source>
        <dbReference type="SAM" id="MobiDB-lite"/>
    </source>
</evidence>
<evidence type="ECO:0000256" key="5">
    <source>
        <dbReference type="ARBA" id="ARBA00022821"/>
    </source>
</evidence>
<dbReference type="InterPro" id="IPR002182">
    <property type="entry name" value="NB-ARC"/>
</dbReference>
<comment type="similarity">
    <text evidence="1">Belongs to the disease resistance NB-LRR family.</text>
</comment>
<keyword evidence="5" id="KW-0611">Plant defense</keyword>
<dbReference type="SUPFAM" id="SSF52540">
    <property type="entry name" value="P-loop containing nucleoside triphosphate hydrolases"/>
    <property type="match status" value="1"/>
</dbReference>
<dbReference type="InterPro" id="IPR041118">
    <property type="entry name" value="Rx_N"/>
</dbReference>
<evidence type="ECO:0000256" key="3">
    <source>
        <dbReference type="ARBA" id="ARBA00022737"/>
    </source>
</evidence>
<dbReference type="SUPFAM" id="SSF52047">
    <property type="entry name" value="RNI-like"/>
    <property type="match status" value="1"/>
</dbReference>
<dbReference type="Pfam" id="PF23598">
    <property type="entry name" value="LRR_14"/>
    <property type="match status" value="1"/>
</dbReference>
<dbReference type="InterPro" id="IPR027417">
    <property type="entry name" value="P-loop_NTPase"/>
</dbReference>
<gene>
    <name evidence="11" type="ORF">URODEC1_LOCUS60396</name>
</gene>
<dbReference type="GO" id="GO:0006952">
    <property type="term" value="P:defense response"/>
    <property type="evidence" value="ECO:0007669"/>
    <property type="project" value="UniProtKB-KW"/>
</dbReference>
<evidence type="ECO:0000256" key="4">
    <source>
        <dbReference type="ARBA" id="ARBA00022741"/>
    </source>
</evidence>
<evidence type="ECO:0000313" key="12">
    <source>
        <dbReference type="Proteomes" id="UP001497457"/>
    </source>
</evidence>
<accession>A0ABC9B4L4</accession>
<evidence type="ECO:0000313" key="11">
    <source>
        <dbReference type="EMBL" id="CAL4990810.1"/>
    </source>
</evidence>
<evidence type="ECO:0000259" key="10">
    <source>
        <dbReference type="Pfam" id="PF23598"/>
    </source>
</evidence>
<evidence type="ECO:0000259" key="8">
    <source>
        <dbReference type="Pfam" id="PF00931"/>
    </source>
</evidence>
<dbReference type="PANTHER" id="PTHR19338:SF67">
    <property type="entry name" value="AAA+ ATPASE DOMAIN-CONTAINING PROTEIN"/>
    <property type="match status" value="1"/>
</dbReference>
<dbReference type="GO" id="GO:0051707">
    <property type="term" value="P:response to other organism"/>
    <property type="evidence" value="ECO:0007669"/>
    <property type="project" value="UniProtKB-ARBA"/>
</dbReference>
<dbReference type="Gene3D" id="3.80.10.10">
    <property type="entry name" value="Ribonuclease Inhibitor"/>
    <property type="match status" value="1"/>
</dbReference>
<keyword evidence="3" id="KW-0677">Repeat</keyword>
<feature type="region of interest" description="Disordered" evidence="7">
    <location>
        <begin position="706"/>
        <end position="746"/>
    </location>
</feature>
<dbReference type="InterPro" id="IPR038005">
    <property type="entry name" value="RX-like_CC"/>
</dbReference>
<evidence type="ECO:0000259" key="9">
    <source>
        <dbReference type="Pfam" id="PF18052"/>
    </source>
</evidence>
<sequence length="746" mass="83179">MTLVTGAIGSIGPKLLELLKDEYKLQKGLRKQVKFLSDELESVHAALRKVAEVPWDQLDEQVKIWARQVREASYDMEDVLDTFLVRVEGNGSPKKGKLKRALQKMGGLFSKGKARHDIAGAIEDIKTQLQEVADRRSRCKVDEIVSKQVEKTSTVDPRLGAMLKEVTQLIGINKSRDDIISMLQVDENIMKMVSIVGVGGLGKTTLAKASYDELQSLYECTAFVSVGRNPDFVKIFKDILFCLDETKYKDIHNTGRGVDMLIRELHQFLQNKRMMKQTQQGDDMGMSQVRSLVATRCDINSWVLHPSFKLLCVLALEKCKTTTSWQGLKQHLGNLLHLRYLGLRESYGIEELPEEIGKLKFLQTLDLGGSDINVLPSGVCQLTQLVCLCGGFDTCVPDGLFLTKLTSLEKLDVRIDNLDEESQWQFLKDLGSLSEARVLEFSCLSLSGMLQSNLVQSLGNLHKLQELGLMGLGEAATREWDTVVLPRHLRKLQLPAVRFHRVPSLISPAHLPRLNQLFLLVDDMDEAGLRALGGLPELHYLRLSIRKPSMFCTATVPNIAAGDGFFQKLRYCYLFGRMVQLVPSEDSTSVSFTIWNGKQGAMAFVGSKTEDVYSTSVAPPRLMPDLQELVFEVPVRPLYKDGNGGCDNLGLECFPSLRKVAVNVDCEGTSADDVEKAEGELRNAAQLHPNRPIINIYRYHEDKMVGQSTDEDVEESDDGDVLSVETLAGEEVTATDSRSGTVTPRR</sequence>
<dbReference type="CDD" id="cd14798">
    <property type="entry name" value="RX-CC_like"/>
    <property type="match status" value="1"/>
</dbReference>
<keyword evidence="2" id="KW-0433">Leucine-rich repeat</keyword>
<keyword evidence="12" id="KW-1185">Reference proteome</keyword>
<evidence type="ECO:0000256" key="1">
    <source>
        <dbReference type="ARBA" id="ARBA00008894"/>
    </source>
</evidence>
<dbReference type="AlphaFoldDB" id="A0ABC9B4L4"/>
<dbReference type="EMBL" id="OZ075134">
    <property type="protein sequence ID" value="CAL4990810.1"/>
    <property type="molecule type" value="Genomic_DNA"/>
</dbReference>
<organism evidence="11 12">
    <name type="scientific">Urochloa decumbens</name>
    <dbReference type="NCBI Taxonomy" id="240449"/>
    <lineage>
        <taxon>Eukaryota</taxon>
        <taxon>Viridiplantae</taxon>
        <taxon>Streptophyta</taxon>
        <taxon>Embryophyta</taxon>
        <taxon>Tracheophyta</taxon>
        <taxon>Spermatophyta</taxon>
        <taxon>Magnoliopsida</taxon>
        <taxon>Liliopsida</taxon>
        <taxon>Poales</taxon>
        <taxon>Poaceae</taxon>
        <taxon>PACMAD clade</taxon>
        <taxon>Panicoideae</taxon>
        <taxon>Panicodae</taxon>
        <taxon>Paniceae</taxon>
        <taxon>Melinidinae</taxon>
        <taxon>Urochloa</taxon>
    </lineage>
</organism>
<dbReference type="Gene3D" id="3.40.50.300">
    <property type="entry name" value="P-loop containing nucleotide triphosphate hydrolases"/>
    <property type="match status" value="1"/>
</dbReference>
<protein>
    <submittedName>
        <fullName evidence="11">Uncharacterized protein</fullName>
    </submittedName>
</protein>
<evidence type="ECO:0000256" key="6">
    <source>
        <dbReference type="ARBA" id="ARBA00023054"/>
    </source>
</evidence>
<dbReference type="InterPro" id="IPR055414">
    <property type="entry name" value="LRR_R13L4/SHOC2-like"/>
</dbReference>
<feature type="domain" description="NB-ARC" evidence="8">
    <location>
        <begin position="175"/>
        <end position="274"/>
    </location>
</feature>
<evidence type="ECO:0000256" key="2">
    <source>
        <dbReference type="ARBA" id="ARBA00022614"/>
    </source>
</evidence>
<feature type="compositionally biased region" description="Acidic residues" evidence="7">
    <location>
        <begin position="709"/>
        <end position="720"/>
    </location>
</feature>
<keyword evidence="6" id="KW-0175">Coiled coil</keyword>
<reference evidence="11 12" key="2">
    <citation type="submission" date="2024-10" db="EMBL/GenBank/DDBJ databases">
        <authorList>
            <person name="Ryan C."/>
        </authorList>
    </citation>
    <scope>NUCLEOTIDE SEQUENCE [LARGE SCALE GENOMIC DNA]</scope>
</reference>
<dbReference type="GO" id="GO:0000166">
    <property type="term" value="F:nucleotide binding"/>
    <property type="evidence" value="ECO:0007669"/>
    <property type="project" value="UniProtKB-KW"/>
</dbReference>
<feature type="domain" description="Disease resistance N-terminal" evidence="9">
    <location>
        <begin position="7"/>
        <end position="92"/>
    </location>
</feature>
<dbReference type="Proteomes" id="UP001497457">
    <property type="component" value="Chromosome 24b"/>
</dbReference>
<feature type="domain" description="Disease resistance R13L4/SHOC-2-like LRR" evidence="10">
    <location>
        <begin position="288"/>
        <end position="693"/>
    </location>
</feature>
<reference evidence="12" key="1">
    <citation type="submission" date="2024-06" db="EMBL/GenBank/DDBJ databases">
        <authorList>
            <person name="Ryan C."/>
        </authorList>
    </citation>
    <scope>NUCLEOTIDE SEQUENCE [LARGE SCALE GENOMIC DNA]</scope>
</reference>
<keyword evidence="4" id="KW-0547">Nucleotide-binding</keyword>